<evidence type="ECO:0000256" key="4">
    <source>
        <dbReference type="ARBA" id="ARBA00023267"/>
    </source>
</evidence>
<dbReference type="InterPro" id="IPR045864">
    <property type="entry name" value="aa-tRNA-synth_II/BPL/LPL"/>
</dbReference>
<dbReference type="NCBIfam" id="TIGR00121">
    <property type="entry name" value="birA_ligase"/>
    <property type="match status" value="1"/>
</dbReference>
<sequence length="277" mass="28412">MHQSLSPDRLVVPGFARVQVVETSPSTNAELAAAVRSDAAAWPAPSALVAEHQTAGRGRAGRSWEMPARAGLTVSVLLRPQVPADALGWLPLLAGLAVVRTVSDGGVAAAVKWPNDVLLPTVDTVAGLGRYRKVAGILTEVVPEAPASRAVPGVVLGIGLNVSQSATELPVPTATSLALAGCPRPDRTDVLVRLLGEVHALVRRWEQAGGDAVAAGLLDEYTAVSATLGTRVRAELAGGAGVLEGEAVGLDGSGALVVRLESGEERTVTAGDVWHLR</sequence>
<proteinExistence type="predicted"/>
<dbReference type="Gene3D" id="2.30.30.100">
    <property type="match status" value="1"/>
</dbReference>
<dbReference type="SUPFAM" id="SSF55681">
    <property type="entry name" value="Class II aaRS and biotin synthetases"/>
    <property type="match status" value="1"/>
</dbReference>
<dbReference type="InterPro" id="IPR008988">
    <property type="entry name" value="Transcriptional_repressor_C"/>
</dbReference>
<keyword evidence="2" id="KW-0547">Nucleotide-binding</keyword>
<dbReference type="EC" id="6.3.4.15" evidence="5"/>
<gene>
    <name evidence="8" type="ORF">ACFSL2_10965</name>
</gene>
<dbReference type="Proteomes" id="UP001597338">
    <property type="component" value="Unassembled WGS sequence"/>
</dbReference>
<dbReference type="GO" id="GO:0004077">
    <property type="term" value="F:biotin--[biotin carboxyl-carrier protein] ligase activity"/>
    <property type="evidence" value="ECO:0007669"/>
    <property type="project" value="UniProtKB-EC"/>
</dbReference>
<reference evidence="9" key="1">
    <citation type="journal article" date="2019" name="Int. J. Syst. Evol. Microbiol.">
        <title>The Global Catalogue of Microorganisms (GCM) 10K type strain sequencing project: providing services to taxonomists for standard genome sequencing and annotation.</title>
        <authorList>
            <consortium name="The Broad Institute Genomics Platform"/>
            <consortium name="The Broad Institute Genome Sequencing Center for Infectious Disease"/>
            <person name="Wu L."/>
            <person name="Ma J."/>
        </authorList>
    </citation>
    <scope>NUCLEOTIDE SEQUENCE [LARGE SCALE GENOMIC DNA]</scope>
    <source>
        <strain evidence="9">CCM 7043</strain>
    </source>
</reference>
<evidence type="ECO:0000256" key="1">
    <source>
        <dbReference type="ARBA" id="ARBA00022598"/>
    </source>
</evidence>
<accession>A0ABW4V9A7</accession>
<protein>
    <recommendedName>
        <fullName evidence="5">biotin--[biotin carboxyl-carrier protein] ligase</fullName>
        <ecNumber evidence="5">6.3.4.15</ecNumber>
    </recommendedName>
</protein>
<dbReference type="EMBL" id="JBHUHF010000001">
    <property type="protein sequence ID" value="MFD2026027.1"/>
    <property type="molecule type" value="Genomic_DNA"/>
</dbReference>
<evidence type="ECO:0000256" key="5">
    <source>
        <dbReference type="ARBA" id="ARBA00024227"/>
    </source>
</evidence>
<dbReference type="Pfam" id="PF03099">
    <property type="entry name" value="BPL_LplA_LipB"/>
    <property type="match status" value="1"/>
</dbReference>
<dbReference type="InterPro" id="IPR004408">
    <property type="entry name" value="Biotin_CoA_COase_ligase"/>
</dbReference>
<dbReference type="PANTHER" id="PTHR12835">
    <property type="entry name" value="BIOTIN PROTEIN LIGASE"/>
    <property type="match status" value="1"/>
</dbReference>
<dbReference type="RefSeq" id="WP_377197894.1">
    <property type="nucleotide sequence ID" value="NZ_JBHUHF010000001.1"/>
</dbReference>
<feature type="domain" description="BPL/LPL catalytic" evidence="7">
    <location>
        <begin position="39"/>
        <end position="150"/>
    </location>
</feature>
<dbReference type="SUPFAM" id="SSF50037">
    <property type="entry name" value="C-terminal domain of transcriptional repressors"/>
    <property type="match status" value="1"/>
</dbReference>
<keyword evidence="1 8" id="KW-0436">Ligase</keyword>
<dbReference type="Pfam" id="PF02237">
    <property type="entry name" value="BPL_C"/>
    <property type="match status" value="1"/>
</dbReference>
<dbReference type="InterPro" id="IPR004143">
    <property type="entry name" value="BPL_LPL_catalytic"/>
</dbReference>
<dbReference type="PANTHER" id="PTHR12835:SF5">
    <property type="entry name" value="BIOTIN--PROTEIN LIGASE"/>
    <property type="match status" value="1"/>
</dbReference>
<evidence type="ECO:0000259" key="7">
    <source>
        <dbReference type="Pfam" id="PF03099"/>
    </source>
</evidence>
<keyword evidence="9" id="KW-1185">Reference proteome</keyword>
<feature type="domain" description="Biotin protein ligase C-terminal" evidence="6">
    <location>
        <begin position="227"/>
        <end position="274"/>
    </location>
</feature>
<keyword evidence="4" id="KW-0092">Biotin</keyword>
<name>A0ABW4V9A7_9MICO</name>
<organism evidence="8 9">
    <name type="scientific">Promicromonospora aerolata</name>
    <dbReference type="NCBI Taxonomy" id="195749"/>
    <lineage>
        <taxon>Bacteria</taxon>
        <taxon>Bacillati</taxon>
        <taxon>Actinomycetota</taxon>
        <taxon>Actinomycetes</taxon>
        <taxon>Micrococcales</taxon>
        <taxon>Promicromonosporaceae</taxon>
        <taxon>Promicromonospora</taxon>
    </lineage>
</organism>
<evidence type="ECO:0000259" key="6">
    <source>
        <dbReference type="Pfam" id="PF02237"/>
    </source>
</evidence>
<comment type="caution">
    <text evidence="8">The sequence shown here is derived from an EMBL/GenBank/DDBJ whole genome shotgun (WGS) entry which is preliminary data.</text>
</comment>
<evidence type="ECO:0000256" key="3">
    <source>
        <dbReference type="ARBA" id="ARBA00022840"/>
    </source>
</evidence>
<evidence type="ECO:0000256" key="2">
    <source>
        <dbReference type="ARBA" id="ARBA00022741"/>
    </source>
</evidence>
<dbReference type="Gene3D" id="3.30.930.10">
    <property type="entry name" value="Bira Bifunctional Protein, Domain 2"/>
    <property type="match status" value="1"/>
</dbReference>
<keyword evidence="3" id="KW-0067">ATP-binding</keyword>
<dbReference type="CDD" id="cd16442">
    <property type="entry name" value="BPL"/>
    <property type="match status" value="1"/>
</dbReference>
<evidence type="ECO:0000313" key="8">
    <source>
        <dbReference type="EMBL" id="MFD2026027.1"/>
    </source>
</evidence>
<dbReference type="InterPro" id="IPR003142">
    <property type="entry name" value="BPL_C"/>
</dbReference>
<evidence type="ECO:0000313" key="9">
    <source>
        <dbReference type="Proteomes" id="UP001597338"/>
    </source>
</evidence>